<keyword evidence="13" id="KW-1185">Reference proteome</keyword>
<sequence length="259" mass="29580">MITVYIDGACRSNPGRGGYAFAVYKDNKLFAQKAKGFALTTNNRMEISAFLYAMFYLHKEKLIQRGDTILFKTDSNYLKDSMTKWIKSWEKINFLDKKNPDLFRRCNVYRYHFNIQWEKVPAHSGVAGNELVDQLATQAADQPAELLFHDFIYELENPKASAKLKNIPLNLAAAKKAAAFTYLEAKESPEANPDPNLDQLQALEQQLNLLLAELAASFKANAVPKKLRKSKGVTQKRLKEINKEILQIFAQEKELVEKE</sequence>
<dbReference type="PROSITE" id="PS50879">
    <property type="entry name" value="RNASE_H_1"/>
    <property type="match status" value="1"/>
</dbReference>
<dbReference type="InterPro" id="IPR022892">
    <property type="entry name" value="RNaseHI"/>
</dbReference>
<reference evidence="12 13" key="1">
    <citation type="submission" date="2017-08" db="EMBL/GenBank/DDBJ databases">
        <title>Reclassification of Bisgaard taxon 37 and 44.</title>
        <authorList>
            <person name="Christensen H."/>
        </authorList>
    </citation>
    <scope>NUCLEOTIDE SEQUENCE [LARGE SCALE GENOMIC DNA]</scope>
    <source>
        <strain evidence="12 13">B96_4</strain>
    </source>
</reference>
<dbReference type="InterPro" id="IPR012337">
    <property type="entry name" value="RNaseH-like_sf"/>
</dbReference>
<feature type="domain" description="RNase H type-1" evidence="11">
    <location>
        <begin position="1"/>
        <end position="141"/>
    </location>
</feature>
<dbReference type="InterPro" id="IPR002156">
    <property type="entry name" value="RNaseH_domain"/>
</dbReference>
<gene>
    <name evidence="12" type="ORF">CJP74_01690</name>
</gene>
<evidence type="ECO:0000259" key="11">
    <source>
        <dbReference type="PROSITE" id="PS50879"/>
    </source>
</evidence>
<dbReference type="InterPro" id="IPR050092">
    <property type="entry name" value="RNase_H"/>
</dbReference>
<dbReference type="Pfam" id="PF00075">
    <property type="entry name" value="RNase_H"/>
    <property type="match status" value="1"/>
</dbReference>
<keyword evidence="8" id="KW-0255">Endonuclease</keyword>
<comment type="subunit">
    <text evidence="4">Monomer.</text>
</comment>
<dbReference type="GO" id="GO:0004523">
    <property type="term" value="F:RNA-DNA hybrid ribonuclease activity"/>
    <property type="evidence" value="ECO:0007669"/>
    <property type="project" value="UniProtKB-EC"/>
</dbReference>
<evidence type="ECO:0000256" key="2">
    <source>
        <dbReference type="ARBA" id="ARBA00001946"/>
    </source>
</evidence>
<comment type="similarity">
    <text evidence="3">Belongs to the RNase H family.</text>
</comment>
<dbReference type="GO" id="GO:0043137">
    <property type="term" value="P:DNA replication, removal of RNA primer"/>
    <property type="evidence" value="ECO:0007669"/>
    <property type="project" value="TreeGrafter"/>
</dbReference>
<keyword evidence="6" id="KW-0540">Nuclease</keyword>
<evidence type="ECO:0000256" key="8">
    <source>
        <dbReference type="ARBA" id="ARBA00022759"/>
    </source>
</evidence>
<keyword evidence="10" id="KW-0460">Magnesium</keyword>
<name>A0A3A1YB94_9GAMM</name>
<evidence type="ECO:0000313" key="13">
    <source>
        <dbReference type="Proteomes" id="UP000266258"/>
    </source>
</evidence>
<dbReference type="OrthoDB" id="7845843at2"/>
<evidence type="ECO:0000256" key="3">
    <source>
        <dbReference type="ARBA" id="ARBA00005300"/>
    </source>
</evidence>
<dbReference type="InterPro" id="IPR036397">
    <property type="entry name" value="RNaseH_sf"/>
</dbReference>
<dbReference type="AlphaFoldDB" id="A0A3A1YB94"/>
<dbReference type="Proteomes" id="UP000266258">
    <property type="component" value="Unassembled WGS sequence"/>
</dbReference>
<keyword evidence="7" id="KW-0479">Metal-binding</keyword>
<keyword evidence="9" id="KW-0378">Hydrolase</keyword>
<evidence type="ECO:0000256" key="1">
    <source>
        <dbReference type="ARBA" id="ARBA00000077"/>
    </source>
</evidence>
<organism evidence="12 13">
    <name type="scientific">Psittacicella melopsittaci</name>
    <dbReference type="NCBI Taxonomy" id="2028576"/>
    <lineage>
        <taxon>Bacteria</taxon>
        <taxon>Pseudomonadati</taxon>
        <taxon>Pseudomonadota</taxon>
        <taxon>Gammaproteobacteria</taxon>
        <taxon>Pasteurellales</taxon>
        <taxon>Psittacicellaceae</taxon>
        <taxon>Psittacicella</taxon>
    </lineage>
</organism>
<dbReference type="GO" id="GO:0003676">
    <property type="term" value="F:nucleic acid binding"/>
    <property type="evidence" value="ECO:0007669"/>
    <property type="project" value="InterPro"/>
</dbReference>
<dbReference type="PANTHER" id="PTHR10642:SF26">
    <property type="entry name" value="RIBONUCLEASE H1"/>
    <property type="match status" value="1"/>
</dbReference>
<evidence type="ECO:0000313" key="12">
    <source>
        <dbReference type="EMBL" id="RIY33464.1"/>
    </source>
</evidence>
<comment type="catalytic activity">
    <reaction evidence="1">
        <text>Endonucleolytic cleavage to 5'-phosphomonoester.</text>
        <dbReference type="EC" id="3.1.26.4"/>
    </reaction>
</comment>
<evidence type="ECO:0000256" key="9">
    <source>
        <dbReference type="ARBA" id="ARBA00022801"/>
    </source>
</evidence>
<dbReference type="EMBL" id="NRJH01000014">
    <property type="protein sequence ID" value="RIY33464.1"/>
    <property type="molecule type" value="Genomic_DNA"/>
</dbReference>
<proteinExistence type="inferred from homology"/>
<dbReference type="SUPFAM" id="SSF53098">
    <property type="entry name" value="Ribonuclease H-like"/>
    <property type="match status" value="1"/>
</dbReference>
<dbReference type="PANTHER" id="PTHR10642">
    <property type="entry name" value="RIBONUCLEASE H1"/>
    <property type="match status" value="1"/>
</dbReference>
<evidence type="ECO:0000256" key="6">
    <source>
        <dbReference type="ARBA" id="ARBA00022722"/>
    </source>
</evidence>
<protein>
    <recommendedName>
        <fullName evidence="5">ribonuclease H</fullName>
        <ecNumber evidence="5">3.1.26.4</ecNumber>
    </recommendedName>
</protein>
<comment type="caution">
    <text evidence="12">The sequence shown here is derived from an EMBL/GenBank/DDBJ whole genome shotgun (WGS) entry which is preliminary data.</text>
</comment>
<dbReference type="EC" id="3.1.26.4" evidence="5"/>
<dbReference type="CDD" id="cd09278">
    <property type="entry name" value="RNase_HI_prokaryote_like"/>
    <property type="match status" value="1"/>
</dbReference>
<dbReference type="Gene3D" id="3.30.420.10">
    <property type="entry name" value="Ribonuclease H-like superfamily/Ribonuclease H"/>
    <property type="match status" value="1"/>
</dbReference>
<evidence type="ECO:0000256" key="10">
    <source>
        <dbReference type="ARBA" id="ARBA00022842"/>
    </source>
</evidence>
<dbReference type="GO" id="GO:0046872">
    <property type="term" value="F:metal ion binding"/>
    <property type="evidence" value="ECO:0007669"/>
    <property type="project" value="UniProtKB-KW"/>
</dbReference>
<evidence type="ECO:0000256" key="4">
    <source>
        <dbReference type="ARBA" id="ARBA00011245"/>
    </source>
</evidence>
<evidence type="ECO:0000256" key="7">
    <source>
        <dbReference type="ARBA" id="ARBA00022723"/>
    </source>
</evidence>
<accession>A0A3A1YB94</accession>
<evidence type="ECO:0000256" key="5">
    <source>
        <dbReference type="ARBA" id="ARBA00012180"/>
    </source>
</evidence>
<comment type="cofactor">
    <cofactor evidence="2">
        <name>Mg(2+)</name>
        <dbReference type="ChEBI" id="CHEBI:18420"/>
    </cofactor>
</comment>
<dbReference type="RefSeq" id="WP_119496549.1">
    <property type="nucleotide sequence ID" value="NZ_NRJH01000014.1"/>
</dbReference>